<protein>
    <submittedName>
        <fullName evidence="2">AMDV3_1</fullName>
    </submittedName>
</protein>
<name>B3GAL7_9VIRU</name>
<evidence type="ECO:0000256" key="1">
    <source>
        <dbReference type="SAM" id="Phobius"/>
    </source>
</evidence>
<organism evidence="2">
    <name type="scientific">uncultured virus</name>
    <dbReference type="NCBI Taxonomy" id="340016"/>
    <lineage>
        <taxon>Viruses</taxon>
        <taxon>environmental samples</taxon>
    </lineage>
</organism>
<accession>B3GAL7</accession>
<proteinExistence type="predicted"/>
<reference evidence="2" key="1">
    <citation type="submission" date="2008-04" db="EMBL/GenBank/DDBJ databases">
        <title>Virus population dynamics and acquired virus resistance in natural microbial communities.</title>
        <authorList>
            <person name="Andersson A.A."/>
            <person name="Banfield J.F."/>
        </authorList>
    </citation>
    <scope>NUCLEOTIDE SEQUENCE</scope>
</reference>
<keyword evidence="1" id="KW-0812">Transmembrane</keyword>
<dbReference type="EMBL" id="EU662149">
    <property type="protein sequence ID" value="ACD75425.1"/>
    <property type="molecule type" value="Genomic_DNA"/>
</dbReference>
<keyword evidence="1" id="KW-0472">Membrane</keyword>
<sequence length="2100" mass="225872">MNKKTIALIFSLIMIGVPIVTMFADMPSFSNGTSTPISTPITSSAIASSYSNTAYVNTTVSYYHNVLQSNSGVSTVTMPAAENSGYTLNSYSDPSQVFSISSNGAETTTSFTVSSSQFWTYYDANTVQLQDLAFMGQYSDQIDTATGTNYYVYTPGNIYVNLTVPTTNGFTGGTVSWSTTSFSQDYSTNPQVMYVDPTWNIYGVTSGITAYGSLTVTITLQSTAITALTGTLNSNSWVSGGSSSENGVATSTDQSGNTYTTQTSIADAGASVPYEIGYHFNSASSSWSYSDVTSFNVVTENEQYATNAVYNGVTEAVPYTFTGAVSVESITFIPEATPNLALSSGGYTVEYYISNIEQAQSTSTTQTFTGAQNPTQQQNWWDSTLSFTLTDPSGALNNPSLATTSGTINAETTMTWSINHILSAGYGQGAMFDTVYYHGTDITSGSYNPSSQYYSLSQSTPEVIDSSTSVSYTFDEAINFAPTLLSHNVVWTGTSDTAKVYVNVSQAGWTTEPEQLVIHWGNSASTTQTLTASAPAQFVATHTYSTTGTKDISFQLVNVPDSSLITAGSASVSTLPYQISITPTPTPAPYTQLKTGEPISLTFSTVHDIVSGVTLSISGSVVKAFSPDSQTGSLTANVSQAGQTPFTAVWSFDGASFSYSVPYGAPEYSTLNSPYITTMFGTNATHSYPITINSPPSGSGYYQQLITLSPSTTGHVPSYYGINSQASNFEIALPNGTLLYTWIQSYNSTSLTMWVKMPYGTGQVELQILPEFENVLSSTGYVREAPTNATHQFPITINSPPSGSGYYQQLITLTNPSQYGINSQASNFQIALPNGTLLYTWIQYFNSTSLTMWVKMPYGTGQVEVQVLPSFENVLSATGYVGEASTLTKGYDNGLKVFPEYISASDVNQLVIASGIHVTPMAYNNGEILNLTGYIDAYQVYFALNSSVPQGNYRMMSYASHRSYGAGGLDASNSFGSIYFSNTSSATLSDFSTSYAIDIEMGYDGSYFSNALRNSTGAHVDLNQSGTANTNWAYGNIYYNTSTNWKGQINASVPGIGLGNPVEFYTQQTSVAYLQYQYIAILTNTTNNSMPTTSIGAGSVFQANATTFTKAPYSTVANYQPNPLDEIYTYNIYDSFSDNYITLLSNSSWTFLQDSGYASYDPTTHALTFSGVSGIGEVSASYLEPSQQLGQPSFVTLSLSAYGSSLFSGFSYSVAYVPYSSNTTYYDNGTSSDVQIPFGSTMNITVFDAWNHPVYSKTGILVDQSTMIVPISLTNLVTSVSFQFINTTAAQVGITSNGITQQENGFTSFLAANDTSYTFSASIFDASLGKNVNYTGSFTPKKPSYTIYINATAPLAEIILNANAYSGSQLGELSSSGSDRVLMTVDGIPTDLGSSYVGFIGQTINVRIFTVLNQTLATASIPLSLPFQTQTINIQQPSWNFQIKNAEQVYNTTSPLATEIIDLTDTATNTSYTTSDMVGNVLSMYLASGSYHIYLHDNATFKQNFTLSNNTYYIVFGQQLLTVTQYNQIISKIYGNTAGLQILPINAPSQIVQGQKTQLQFQVDYANGTQISGAALSSFLANSTITLNNGSASLLLTPYVLNNILYANLTGPYPGSYTVKVVGGFNDAGTPVGGHYSYPLTSITAAQDSGLHLYISGPTTVQVNTTNTYYLQFQYGNGSLLSSTASSSLLANLTATIGSDHLTPSTIGNGEYSVTYSPTTPGEFTILVSGYFLHSGVNLTTSSFYPVSTISQTSILVVLPVDTPSTVLENTTTSYIFTVEYPNGTLLSDSQLSSIVSHSTLTLENTAIITPTIQVYDAKIYINFTLPSTGYYTLTWQSSITHGQKYTLIYSQMVHAFAVIQSSYGLQEAITIPGTIQVSHATTGTIIFTLLNSSTPNTMTPNAAQTGYLIANTTLELLYHGKYVAIILPYYEQPGEASFTVNESVTGTGYSILSITHPTDISGKNVSFTGESRSFIVSTVNPANPPTPITSQSITAFLTSPAALAIEFIITLLGFFSWLRPKIRKKHQAEESDLNQATLVVEGNIATKILARQPLTEMEQFWWDAIPKDVRKKLMREGTAGQRSLFPHVRSRSQSAGGNK</sequence>
<feature type="transmembrane region" description="Helical" evidence="1">
    <location>
        <begin position="1994"/>
        <end position="2019"/>
    </location>
</feature>
<keyword evidence="1" id="KW-1133">Transmembrane helix</keyword>
<evidence type="ECO:0000313" key="2">
    <source>
        <dbReference type="EMBL" id="ACD75425.1"/>
    </source>
</evidence>